<comment type="caution">
    <text evidence="3">The sequence shown here is derived from an EMBL/GenBank/DDBJ whole genome shotgun (WGS) entry which is preliminary data.</text>
</comment>
<comment type="similarity">
    <text evidence="1">Belongs to the UPF0213 family.</text>
</comment>
<dbReference type="AlphaFoldDB" id="A0A1F5X4X8"/>
<gene>
    <name evidence="3" type="ORF">A3B18_00450</name>
</gene>
<dbReference type="InterPro" id="IPR035901">
    <property type="entry name" value="GIY-YIG_endonuc_sf"/>
</dbReference>
<proteinExistence type="inferred from homology"/>
<dbReference type="Gene3D" id="3.40.1440.10">
    <property type="entry name" value="GIY-YIG endonuclease"/>
    <property type="match status" value="1"/>
</dbReference>
<dbReference type="InterPro" id="IPR050190">
    <property type="entry name" value="UPF0213_domain"/>
</dbReference>
<dbReference type="PANTHER" id="PTHR34477:SF1">
    <property type="entry name" value="UPF0213 PROTEIN YHBQ"/>
    <property type="match status" value="1"/>
</dbReference>
<evidence type="ECO:0000256" key="1">
    <source>
        <dbReference type="ARBA" id="ARBA00007435"/>
    </source>
</evidence>
<evidence type="ECO:0000313" key="4">
    <source>
        <dbReference type="Proteomes" id="UP000178684"/>
    </source>
</evidence>
<dbReference type="PANTHER" id="PTHR34477">
    <property type="entry name" value="UPF0213 PROTEIN YHBQ"/>
    <property type="match status" value="1"/>
</dbReference>
<dbReference type="PROSITE" id="PS50164">
    <property type="entry name" value="GIY_YIG"/>
    <property type="match status" value="1"/>
</dbReference>
<evidence type="ECO:0000259" key="2">
    <source>
        <dbReference type="PROSITE" id="PS50164"/>
    </source>
</evidence>
<dbReference type="Proteomes" id="UP000178684">
    <property type="component" value="Unassembled WGS sequence"/>
</dbReference>
<reference evidence="3 4" key="1">
    <citation type="journal article" date="2016" name="Nat. Commun.">
        <title>Thousands of microbial genomes shed light on interconnected biogeochemical processes in an aquifer system.</title>
        <authorList>
            <person name="Anantharaman K."/>
            <person name="Brown C.T."/>
            <person name="Hug L.A."/>
            <person name="Sharon I."/>
            <person name="Castelle C.J."/>
            <person name="Probst A.J."/>
            <person name="Thomas B.C."/>
            <person name="Singh A."/>
            <person name="Wilkins M.J."/>
            <person name="Karaoz U."/>
            <person name="Brodie E.L."/>
            <person name="Williams K.H."/>
            <person name="Hubbard S.S."/>
            <person name="Banfield J.F."/>
        </authorList>
    </citation>
    <scope>NUCLEOTIDE SEQUENCE [LARGE SCALE GENOMIC DNA]</scope>
</reference>
<accession>A0A1F5X4X8</accession>
<protein>
    <recommendedName>
        <fullName evidence="2">GIY-YIG domain-containing protein</fullName>
    </recommendedName>
</protein>
<evidence type="ECO:0000313" key="3">
    <source>
        <dbReference type="EMBL" id="OGF82958.1"/>
    </source>
</evidence>
<dbReference type="EMBL" id="MFIE01000008">
    <property type="protein sequence ID" value="OGF82958.1"/>
    <property type="molecule type" value="Genomic_DNA"/>
</dbReference>
<dbReference type="SUPFAM" id="SSF82771">
    <property type="entry name" value="GIY-YIG endonuclease"/>
    <property type="match status" value="1"/>
</dbReference>
<organism evidence="3 4">
    <name type="scientific">Candidatus Giovannonibacteria bacterium RIFCSPLOWO2_01_FULL_46_13</name>
    <dbReference type="NCBI Taxonomy" id="1798352"/>
    <lineage>
        <taxon>Bacteria</taxon>
        <taxon>Candidatus Giovannoniibacteriota</taxon>
    </lineage>
</organism>
<name>A0A1F5X4X8_9BACT</name>
<feature type="domain" description="GIY-YIG" evidence="2">
    <location>
        <begin position="1"/>
        <end position="78"/>
    </location>
</feature>
<sequence length="81" mass="9838">MYFLYVLKSIERGRRYIGIAKDIDKRLFEHNSGRVRSTKAYIPWHVVHKEVYDTKMDARNREAELKRHSWKRNELFNSLGI</sequence>
<dbReference type="InterPro" id="IPR000305">
    <property type="entry name" value="GIY-YIG_endonuc"/>
</dbReference>
<dbReference type="Pfam" id="PF01541">
    <property type="entry name" value="GIY-YIG"/>
    <property type="match status" value="1"/>
</dbReference>
<dbReference type="CDD" id="cd10449">
    <property type="entry name" value="GIY-YIG_SLX1_like"/>
    <property type="match status" value="1"/>
</dbReference>